<accession>X0ZEM0</accession>
<name>X0ZEM0_9ZZZZ</name>
<comment type="caution">
    <text evidence="1">The sequence shown here is derived from an EMBL/GenBank/DDBJ whole genome shotgun (WGS) entry which is preliminary data.</text>
</comment>
<protein>
    <submittedName>
        <fullName evidence="1">Uncharacterized protein</fullName>
    </submittedName>
</protein>
<dbReference type="AlphaFoldDB" id="X0ZEM0"/>
<gene>
    <name evidence="1" type="ORF">S01H4_10771</name>
</gene>
<evidence type="ECO:0000313" key="1">
    <source>
        <dbReference type="EMBL" id="GAG67739.1"/>
    </source>
</evidence>
<sequence>MSAKWICEVCTSCGNIGRMLYQEHTFSPITKLNLHDQKGWRKYFAKCKCNHTLSFKVPIGYVATGVEQ</sequence>
<proteinExistence type="predicted"/>
<organism evidence="1">
    <name type="scientific">marine sediment metagenome</name>
    <dbReference type="NCBI Taxonomy" id="412755"/>
    <lineage>
        <taxon>unclassified sequences</taxon>
        <taxon>metagenomes</taxon>
        <taxon>ecological metagenomes</taxon>
    </lineage>
</organism>
<reference evidence="1" key="1">
    <citation type="journal article" date="2014" name="Front. Microbiol.">
        <title>High frequency of phylogenetically diverse reductive dehalogenase-homologous genes in deep subseafloor sedimentary metagenomes.</title>
        <authorList>
            <person name="Kawai M."/>
            <person name="Futagami T."/>
            <person name="Toyoda A."/>
            <person name="Takaki Y."/>
            <person name="Nishi S."/>
            <person name="Hori S."/>
            <person name="Arai W."/>
            <person name="Tsubouchi T."/>
            <person name="Morono Y."/>
            <person name="Uchiyama I."/>
            <person name="Ito T."/>
            <person name="Fujiyama A."/>
            <person name="Inagaki F."/>
            <person name="Takami H."/>
        </authorList>
    </citation>
    <scope>NUCLEOTIDE SEQUENCE</scope>
    <source>
        <strain evidence="1">Expedition CK06-06</strain>
    </source>
</reference>
<dbReference type="EMBL" id="BART01004195">
    <property type="protein sequence ID" value="GAG67739.1"/>
    <property type="molecule type" value="Genomic_DNA"/>
</dbReference>